<dbReference type="Proteomes" id="UP000011563">
    <property type="component" value="Chromosome"/>
</dbReference>
<evidence type="ECO:0000256" key="1">
    <source>
        <dbReference type="ARBA" id="ARBA00008984"/>
    </source>
</evidence>
<dbReference type="SUPFAM" id="SSF64307">
    <property type="entry name" value="SirA-like"/>
    <property type="match status" value="1"/>
</dbReference>
<dbReference type="RefSeq" id="WP_015238076.1">
    <property type="nucleotide sequence ID" value="NC_020285.1"/>
</dbReference>
<dbReference type="InterPro" id="IPR036868">
    <property type="entry name" value="TusA-like_sf"/>
</dbReference>
<name>M1LBL2_9PROT</name>
<comment type="similarity">
    <text evidence="1">Belongs to the sulfur carrier protein TusA family.</text>
</comment>
<proteinExistence type="inferred from homology"/>
<dbReference type="Pfam" id="PF01206">
    <property type="entry name" value="TusA"/>
    <property type="match status" value="1"/>
</dbReference>
<gene>
    <name evidence="3" type="ORF">BCUE_0653</name>
</gene>
<sequence>MKKFDNNEECHYDDILDVSKLSCPLPILNTKKALSKMETGKILRIISTSNIDSLNDFVIFAEQTGNSIVFKEKYIDNEIEYIVIYIRRR</sequence>
<evidence type="ECO:0000313" key="4">
    <source>
        <dbReference type="Proteomes" id="UP000011563"/>
    </source>
</evidence>
<accession>M1LBL2</accession>
<organism evidence="3 4">
    <name type="scientific">Candidatus Kinetoplastidibacterium blastocrithidiae TCC012E</name>
    <dbReference type="NCBI Taxonomy" id="1208922"/>
    <lineage>
        <taxon>Bacteria</taxon>
        <taxon>Pseudomonadati</taxon>
        <taxon>Pseudomonadota</taxon>
        <taxon>Betaproteobacteria</taxon>
        <taxon>Candidatus Kinetoplastidibacterium</taxon>
    </lineage>
</organism>
<dbReference type="HOGENOM" id="CLU_165255_1_1_4"/>
<dbReference type="AlphaFoldDB" id="M1LBL2"/>
<dbReference type="PANTHER" id="PTHR33279">
    <property type="entry name" value="SULFUR CARRIER PROTEIN YEDF-RELATED"/>
    <property type="match status" value="1"/>
</dbReference>
<dbReference type="KEGG" id="kbt:BCUE_0653"/>
<dbReference type="PATRIC" id="fig|1208922.3.peg.382"/>
<evidence type="ECO:0000313" key="3">
    <source>
        <dbReference type="EMBL" id="AGF49828.1"/>
    </source>
</evidence>
<dbReference type="PANTHER" id="PTHR33279:SF6">
    <property type="entry name" value="SULFUR CARRIER PROTEIN YEDF-RELATED"/>
    <property type="match status" value="1"/>
</dbReference>
<dbReference type="InterPro" id="IPR001455">
    <property type="entry name" value="TusA-like"/>
</dbReference>
<feature type="domain" description="UPF0033" evidence="2">
    <location>
        <begin position="15"/>
        <end position="83"/>
    </location>
</feature>
<dbReference type="EMBL" id="CP003807">
    <property type="protein sequence ID" value="AGF49828.1"/>
    <property type="molecule type" value="Genomic_DNA"/>
</dbReference>
<evidence type="ECO:0000259" key="2">
    <source>
        <dbReference type="Pfam" id="PF01206"/>
    </source>
</evidence>
<protein>
    <submittedName>
        <fullName evidence="3">SirA-like domain-containing protein</fullName>
    </submittedName>
</protein>
<reference evidence="3 4" key="1">
    <citation type="journal article" date="2013" name="Genome Biol. Evol.">
        <title>Genome evolution and phylogenomic analysis of candidatus kinetoplastibacterium, the betaproteobacterial endosymbionts of strigomonas and angomonas.</title>
        <authorList>
            <person name="Alves J.M."/>
            <person name="Serrano M.G."/>
            <person name="Maia da Silva F."/>
            <person name="Voegtly L.J."/>
            <person name="Matveyev A.V."/>
            <person name="Teixeira M.M."/>
            <person name="Camargo E.P."/>
            <person name="Buck G.A."/>
        </authorList>
    </citation>
    <scope>NUCLEOTIDE SEQUENCE [LARGE SCALE GENOMIC DNA]</scope>
    <source>
        <strain evidence="3 4">TCC012E</strain>
    </source>
</reference>
<keyword evidence="4" id="KW-1185">Reference proteome</keyword>
<dbReference type="CDD" id="cd00291">
    <property type="entry name" value="SirA_YedF_YeeD"/>
    <property type="match status" value="1"/>
</dbReference>
<dbReference type="Gene3D" id="3.30.110.40">
    <property type="entry name" value="TusA-like domain"/>
    <property type="match status" value="1"/>
</dbReference>